<organism evidence="2 3">
    <name type="scientific">Solanum verrucosum</name>
    <dbReference type="NCBI Taxonomy" id="315347"/>
    <lineage>
        <taxon>Eukaryota</taxon>
        <taxon>Viridiplantae</taxon>
        <taxon>Streptophyta</taxon>
        <taxon>Embryophyta</taxon>
        <taxon>Tracheophyta</taxon>
        <taxon>Spermatophyta</taxon>
        <taxon>Magnoliopsida</taxon>
        <taxon>eudicotyledons</taxon>
        <taxon>Gunneridae</taxon>
        <taxon>Pentapetalae</taxon>
        <taxon>asterids</taxon>
        <taxon>lamiids</taxon>
        <taxon>Solanales</taxon>
        <taxon>Solanaceae</taxon>
        <taxon>Solanoideae</taxon>
        <taxon>Solaneae</taxon>
        <taxon>Solanum</taxon>
    </lineage>
</organism>
<proteinExistence type="predicted"/>
<reference evidence="2" key="1">
    <citation type="submission" date="2023-08" db="EMBL/GenBank/DDBJ databases">
        <title>A de novo genome assembly of Solanum verrucosum Schlechtendal, a Mexican diploid species geographically isolated from the other diploid A-genome species in potato relatives.</title>
        <authorList>
            <person name="Hosaka K."/>
        </authorList>
    </citation>
    <scope>NUCLEOTIDE SEQUENCE</scope>
    <source>
        <tissue evidence="2">Young leaves</tissue>
    </source>
</reference>
<keyword evidence="3" id="KW-1185">Reference proteome</keyword>
<evidence type="ECO:0000313" key="3">
    <source>
        <dbReference type="Proteomes" id="UP001234989"/>
    </source>
</evidence>
<protein>
    <recommendedName>
        <fullName evidence="4">Gag-pol polyprotein</fullName>
    </recommendedName>
</protein>
<dbReference type="EMBL" id="CP133620">
    <property type="protein sequence ID" value="WMV45072.1"/>
    <property type="molecule type" value="Genomic_DNA"/>
</dbReference>
<name>A0AAF0UFI4_SOLVR</name>
<sequence>MLYPISSTRIGCQTPTPQESGGNGSSTPALQRCGKSHSGKCLADIDDCFSYGNSGHTMRDCLAFATKERDNRKAQPSGSGLGAPRQNRFYAFHTQQDHKGSLDVVTDMLEVFHFDVYALLDLGVTLSFVTYYVAMRFDIGLEILSNSFSIYIL</sequence>
<accession>A0AAF0UFI4</accession>
<evidence type="ECO:0000313" key="2">
    <source>
        <dbReference type="EMBL" id="WMV45072.1"/>
    </source>
</evidence>
<dbReference type="Proteomes" id="UP001234989">
    <property type="component" value="Chromosome 9"/>
</dbReference>
<feature type="region of interest" description="Disordered" evidence="1">
    <location>
        <begin position="1"/>
        <end position="29"/>
    </location>
</feature>
<dbReference type="AlphaFoldDB" id="A0AAF0UFI4"/>
<gene>
    <name evidence="2" type="ORF">MTR67_038457</name>
</gene>
<evidence type="ECO:0008006" key="4">
    <source>
        <dbReference type="Google" id="ProtNLM"/>
    </source>
</evidence>
<evidence type="ECO:0000256" key="1">
    <source>
        <dbReference type="SAM" id="MobiDB-lite"/>
    </source>
</evidence>